<proteinExistence type="predicted"/>
<evidence type="ECO:0000256" key="1">
    <source>
        <dbReference type="SAM" id="SignalP"/>
    </source>
</evidence>
<evidence type="ECO:0000313" key="3">
    <source>
        <dbReference type="EMBL" id="PNS42906.1"/>
    </source>
</evidence>
<dbReference type="Gene3D" id="3.40.190.10">
    <property type="entry name" value="Periplasmic binding protein-like II"/>
    <property type="match status" value="1"/>
</dbReference>
<comment type="caution">
    <text evidence="3">The sequence shown here is derived from an EMBL/GenBank/DDBJ whole genome shotgun (WGS) entry which is preliminary data.</text>
</comment>
<protein>
    <submittedName>
        <fullName evidence="3">ABC transporter substrate-binding protein</fullName>
    </submittedName>
</protein>
<dbReference type="Proteomes" id="UP000236146">
    <property type="component" value="Unassembled WGS sequence"/>
</dbReference>
<name>A0A2K1STS8_GARVA</name>
<dbReference type="GO" id="GO:0015833">
    <property type="term" value="P:peptide transport"/>
    <property type="evidence" value="ECO:0007669"/>
    <property type="project" value="TreeGrafter"/>
</dbReference>
<dbReference type="CDD" id="cd08501">
    <property type="entry name" value="PBP2_Lpqw"/>
    <property type="match status" value="1"/>
</dbReference>
<feature type="chain" id="PRO_5039013010" evidence="1">
    <location>
        <begin position="30"/>
        <end position="582"/>
    </location>
</feature>
<accession>A0A2K1STS8</accession>
<dbReference type="OrthoDB" id="7888869at2"/>
<dbReference type="EMBL" id="MNLH01000007">
    <property type="protein sequence ID" value="PNS42906.1"/>
    <property type="molecule type" value="Genomic_DNA"/>
</dbReference>
<dbReference type="PANTHER" id="PTHR30290">
    <property type="entry name" value="PERIPLASMIC BINDING COMPONENT OF ABC TRANSPORTER"/>
    <property type="match status" value="1"/>
</dbReference>
<dbReference type="Pfam" id="PF00496">
    <property type="entry name" value="SBP_bac_5"/>
    <property type="match status" value="1"/>
</dbReference>
<feature type="domain" description="Solute-binding protein family 5" evidence="2">
    <location>
        <begin position="127"/>
        <end position="486"/>
    </location>
</feature>
<dbReference type="SUPFAM" id="SSF53850">
    <property type="entry name" value="Periplasmic binding protein-like II"/>
    <property type="match status" value="1"/>
</dbReference>
<dbReference type="InterPro" id="IPR000914">
    <property type="entry name" value="SBP_5_dom"/>
</dbReference>
<dbReference type="PROSITE" id="PS51257">
    <property type="entry name" value="PROKAR_LIPOPROTEIN"/>
    <property type="match status" value="1"/>
</dbReference>
<evidence type="ECO:0000259" key="2">
    <source>
        <dbReference type="Pfam" id="PF00496"/>
    </source>
</evidence>
<keyword evidence="1" id="KW-0732">Signal</keyword>
<dbReference type="AlphaFoldDB" id="A0A2K1STS8"/>
<dbReference type="PANTHER" id="PTHR30290:SF65">
    <property type="entry name" value="MONOACYL PHOSPHATIDYLINOSITOL TETRAMANNOSIDE-BINDING PROTEIN LPQW-RELATED"/>
    <property type="match status" value="1"/>
</dbReference>
<dbReference type="InterPro" id="IPR039424">
    <property type="entry name" value="SBP_5"/>
</dbReference>
<organism evidence="3 4">
    <name type="scientific">Gardnerella vaginalis</name>
    <dbReference type="NCBI Taxonomy" id="2702"/>
    <lineage>
        <taxon>Bacteria</taxon>
        <taxon>Bacillati</taxon>
        <taxon>Actinomycetota</taxon>
        <taxon>Actinomycetes</taxon>
        <taxon>Bifidobacteriales</taxon>
        <taxon>Bifidobacteriaceae</taxon>
        <taxon>Gardnerella</taxon>
    </lineage>
</organism>
<sequence>MRGIMKKTNAGKLTVFAAAALSLAMLLGACGGKNTSAGDVSKAEPAAGVESTYTGTLPMPEIDKRYDNPQPRENIKDGGTYTFALSNIGPNWNYASNDGNTAYMNTLWGFYQPSLSYYDTVKGEKVKYNPDYITSVKKVSDKPLVVQYDLNPKAKWNDGTDIDYTAFKATWQAMNGKNEAYSVPSTEGYDCIKSVEKGSSPKQVIVTYEKPCATWELLFAPLVHPKATDPKTFNQGWVDNPHNEWGAGPFMVKSVTQDQVVFVRNPKWWGKKAKLDKVVVKRMEDVAALNAFKNGEIDSLDSVGSSDNIIAVRKVENAQLRYGYSTKIRVLNFNSKVGALKDKAVRKAVVQAFDVNSYNKIQFLGMNWKSEQPGSELVSMFQAGYKNNLPAESKYNVANAKKTLEAAGYKMGKGGYYEKDGKTLQISFTFFGDDSTQASLAKAFQSMMKEAGIKCETVNKPAAKFAKTVTNHDFQVLPMAWVSPSPLSFLAAGSQLYNSTSDSNFAGTGNKEIDAVFAKVGKTYDYNEQISLSNKAEAMAFAEYGTIPVSAPPTYQAYKKGFANAGPSGYASVLVEDMGWQK</sequence>
<reference evidence="3 4" key="1">
    <citation type="submission" date="2016-10" db="EMBL/GenBank/DDBJ databases">
        <authorList>
            <person name="Varghese N."/>
        </authorList>
    </citation>
    <scope>NUCLEOTIDE SEQUENCE [LARGE SCALE GENOMIC DNA]</scope>
    <source>
        <strain evidence="3 4">KA00225</strain>
    </source>
</reference>
<feature type="signal peptide" evidence="1">
    <location>
        <begin position="1"/>
        <end position="29"/>
    </location>
</feature>
<dbReference type="GO" id="GO:1904680">
    <property type="term" value="F:peptide transmembrane transporter activity"/>
    <property type="evidence" value="ECO:0007669"/>
    <property type="project" value="TreeGrafter"/>
</dbReference>
<gene>
    <name evidence="3" type="ORF">BFS05_05900</name>
</gene>
<evidence type="ECO:0000313" key="4">
    <source>
        <dbReference type="Proteomes" id="UP000236146"/>
    </source>
</evidence>
<dbReference type="Gene3D" id="3.10.105.10">
    <property type="entry name" value="Dipeptide-binding Protein, Domain 3"/>
    <property type="match status" value="1"/>
</dbReference>